<dbReference type="STRING" id="760154.Sulba_1226"/>
<dbReference type="EMBL" id="CP003333">
    <property type="protein sequence ID" value="AFL68520.1"/>
    <property type="molecule type" value="Genomic_DNA"/>
</dbReference>
<proteinExistence type="predicted"/>
<dbReference type="AlphaFoldDB" id="I3XX46"/>
<keyword evidence="1" id="KW-0472">Membrane</keyword>
<keyword evidence="1" id="KW-1133">Transmembrane helix</keyword>
<reference evidence="2 3" key="1">
    <citation type="submission" date="2012-06" db="EMBL/GenBank/DDBJ databases">
        <title>Complete sequence of Sulfurospirillum barnesii SES-3.</title>
        <authorList>
            <consortium name="US DOE Joint Genome Institute"/>
            <person name="Lucas S."/>
            <person name="Han J."/>
            <person name="Lapidus A."/>
            <person name="Cheng J.-F."/>
            <person name="Goodwin L."/>
            <person name="Pitluck S."/>
            <person name="Peters L."/>
            <person name="Ovchinnikova G."/>
            <person name="Lu M."/>
            <person name="Detter J.C."/>
            <person name="Han C."/>
            <person name="Tapia R."/>
            <person name="Land M."/>
            <person name="Hauser L."/>
            <person name="Kyrpides N."/>
            <person name="Ivanova N."/>
            <person name="Pagani I."/>
            <person name="Stolz J."/>
            <person name="Arkin A."/>
            <person name="Dehal P."/>
            <person name="Oremland R."/>
            <person name="Saltikov C."/>
            <person name="Basu P."/>
            <person name="Hollibaugh J."/>
            <person name="Newman D."/>
            <person name="Stolyar S."/>
            <person name="Hazen T."/>
            <person name="Woyke T."/>
        </authorList>
    </citation>
    <scope>NUCLEOTIDE SEQUENCE [LARGE SCALE GENOMIC DNA]</scope>
    <source>
        <strain evidence="3">ATCC 700032 / DSM 10660 / SES-3</strain>
    </source>
</reference>
<dbReference type="PATRIC" id="fig|760154.4.peg.1231"/>
<organism evidence="2 3">
    <name type="scientific">Sulfurospirillum barnesii (strain ATCC 700032 / DSM 10660 / SES-3)</name>
    <dbReference type="NCBI Taxonomy" id="760154"/>
    <lineage>
        <taxon>Bacteria</taxon>
        <taxon>Pseudomonadati</taxon>
        <taxon>Campylobacterota</taxon>
        <taxon>Epsilonproteobacteria</taxon>
        <taxon>Campylobacterales</taxon>
        <taxon>Sulfurospirillaceae</taxon>
        <taxon>Sulfurospirillum</taxon>
    </lineage>
</organism>
<evidence type="ECO:0000313" key="3">
    <source>
        <dbReference type="Proteomes" id="UP000006176"/>
    </source>
</evidence>
<evidence type="ECO:0008006" key="4">
    <source>
        <dbReference type="Google" id="ProtNLM"/>
    </source>
</evidence>
<feature type="transmembrane region" description="Helical" evidence="1">
    <location>
        <begin position="26"/>
        <end position="44"/>
    </location>
</feature>
<dbReference type="InterPro" id="IPR011990">
    <property type="entry name" value="TPR-like_helical_dom_sf"/>
</dbReference>
<protein>
    <recommendedName>
        <fullName evidence="4">Transformation system protein</fullName>
    </recommendedName>
</protein>
<keyword evidence="1" id="KW-0812">Transmembrane</keyword>
<keyword evidence="3" id="KW-1185">Reference proteome</keyword>
<dbReference type="KEGG" id="sba:Sulba_1226"/>
<sequence>MLNAHEIAELEKRVFRYRFKQKLRPILGLSVLAISTYIIFYFFLCVDTQKDETPPPYESNLSTHSALPLLPLVSEKKQPLLLQLPRVETNVSHVTMQETRISNIPLPKDDFSNDPKEEKWLDTTLLPPPLMNENKEKSVIHIETKDVDTIQYLKERFDKTHNVVFALMLCEEYYKNKNYSESNKWALIANNLDAENEKSWIFFAKSKFKLGHKEDAQGALKAYLKNHKSKAAESLLQQMSIGASIE</sequence>
<dbReference type="HOGENOM" id="CLU_078723_0_0_7"/>
<evidence type="ECO:0000256" key="1">
    <source>
        <dbReference type="SAM" id="Phobius"/>
    </source>
</evidence>
<dbReference type="OrthoDB" id="5372753at2"/>
<dbReference type="SUPFAM" id="SSF48452">
    <property type="entry name" value="TPR-like"/>
    <property type="match status" value="1"/>
</dbReference>
<accession>I3XX46</accession>
<dbReference type="Proteomes" id="UP000006176">
    <property type="component" value="Chromosome"/>
</dbReference>
<gene>
    <name evidence="2" type="ordered locus">Sulba_1226</name>
</gene>
<name>I3XX46_SULBS</name>
<dbReference type="RefSeq" id="WP_014769399.1">
    <property type="nucleotide sequence ID" value="NC_018002.1"/>
</dbReference>
<evidence type="ECO:0000313" key="2">
    <source>
        <dbReference type="EMBL" id="AFL68520.1"/>
    </source>
</evidence>
<dbReference type="eggNOG" id="COG0457">
    <property type="taxonomic scope" value="Bacteria"/>
</dbReference>